<dbReference type="Pfam" id="PF02782">
    <property type="entry name" value="FGGY_C"/>
    <property type="match status" value="1"/>
</dbReference>
<dbReference type="Proteomes" id="UP000256485">
    <property type="component" value="Unassembled WGS sequence"/>
</dbReference>
<organism evidence="8 9">
    <name type="scientific">Thermasporomyces composti</name>
    <dbReference type="NCBI Taxonomy" id="696763"/>
    <lineage>
        <taxon>Bacteria</taxon>
        <taxon>Bacillati</taxon>
        <taxon>Actinomycetota</taxon>
        <taxon>Actinomycetes</taxon>
        <taxon>Propionibacteriales</taxon>
        <taxon>Nocardioidaceae</taxon>
        <taxon>Thermasporomyces</taxon>
    </lineage>
</organism>
<dbReference type="GO" id="GO:0016773">
    <property type="term" value="F:phosphotransferase activity, alcohol group as acceptor"/>
    <property type="evidence" value="ECO:0007669"/>
    <property type="project" value="InterPro"/>
</dbReference>
<dbReference type="GO" id="GO:0016301">
    <property type="term" value="F:kinase activity"/>
    <property type="evidence" value="ECO:0007669"/>
    <property type="project" value="UniProtKB-KW"/>
</dbReference>
<dbReference type="RefSeq" id="WP_115850524.1">
    <property type="nucleotide sequence ID" value="NZ_QTUC01000001.1"/>
</dbReference>
<dbReference type="InterPro" id="IPR050406">
    <property type="entry name" value="FGGY_Carb_Kinase"/>
</dbReference>
<keyword evidence="9" id="KW-1185">Reference proteome</keyword>
<evidence type="ECO:0000256" key="5">
    <source>
        <dbReference type="RuleBase" id="RU003733"/>
    </source>
</evidence>
<gene>
    <name evidence="8" type="ORF">DFJ64_2417</name>
</gene>
<evidence type="ECO:0000313" key="8">
    <source>
        <dbReference type="EMBL" id="REF36981.1"/>
    </source>
</evidence>
<proteinExistence type="inferred from homology"/>
<dbReference type="InterPro" id="IPR043129">
    <property type="entry name" value="ATPase_NBD"/>
</dbReference>
<evidence type="ECO:0000313" key="9">
    <source>
        <dbReference type="Proteomes" id="UP000256485"/>
    </source>
</evidence>
<dbReference type="InterPro" id="IPR000577">
    <property type="entry name" value="Carb_kinase_FGGY"/>
</dbReference>
<dbReference type="OrthoDB" id="9805576at2"/>
<evidence type="ECO:0000256" key="4">
    <source>
        <dbReference type="ARBA" id="ARBA00022777"/>
    </source>
</evidence>
<comment type="similarity">
    <text evidence="1 5">Belongs to the FGGY kinase family.</text>
</comment>
<dbReference type="EMBL" id="QTUC01000001">
    <property type="protein sequence ID" value="REF36981.1"/>
    <property type="molecule type" value="Genomic_DNA"/>
</dbReference>
<dbReference type="CDD" id="cd07808">
    <property type="entry name" value="ASKHA_NBD_FGGY_EcXK-like"/>
    <property type="match status" value="1"/>
</dbReference>
<dbReference type="InterPro" id="IPR018484">
    <property type="entry name" value="FGGY_N"/>
</dbReference>
<reference evidence="8 9" key="1">
    <citation type="submission" date="2018-08" db="EMBL/GenBank/DDBJ databases">
        <title>Sequencing the genomes of 1000 actinobacteria strains.</title>
        <authorList>
            <person name="Klenk H.-P."/>
        </authorList>
    </citation>
    <scope>NUCLEOTIDE SEQUENCE [LARGE SCALE GENOMIC DNA]</scope>
    <source>
        <strain evidence="8 9">DSM 22891</strain>
    </source>
</reference>
<dbReference type="Pfam" id="PF00370">
    <property type="entry name" value="FGGY_N"/>
    <property type="match status" value="1"/>
</dbReference>
<dbReference type="SUPFAM" id="SSF53067">
    <property type="entry name" value="Actin-like ATPase domain"/>
    <property type="match status" value="2"/>
</dbReference>
<dbReference type="PANTHER" id="PTHR43095:SF5">
    <property type="entry name" value="XYLULOSE KINASE"/>
    <property type="match status" value="1"/>
</dbReference>
<dbReference type="AlphaFoldDB" id="A0A3D9VI44"/>
<dbReference type="Gene3D" id="3.30.420.40">
    <property type="match status" value="2"/>
</dbReference>
<feature type="domain" description="Carbohydrate kinase FGGY N-terminal" evidence="6">
    <location>
        <begin position="6"/>
        <end position="245"/>
    </location>
</feature>
<evidence type="ECO:0000259" key="6">
    <source>
        <dbReference type="Pfam" id="PF00370"/>
    </source>
</evidence>
<evidence type="ECO:0000256" key="2">
    <source>
        <dbReference type="ARBA" id="ARBA00022629"/>
    </source>
</evidence>
<sequence>MSRPVVVGVDVGTTSVKAVVVDDTWHVRGQAGEEYPTRYVGATGAEQDPDDWWRATASCVSAALSDAGVASSDVAAVGVSSQAPTVVLLDSDGRPLGPALVWLDRRGQSECARRAGDTDRIVELTGNRPDSYYAAPKLAWLLRENPGLATRAAAMVMANGYVVHRLTGVVSADTTHTGLSLLNDLDAGDWSTELAELWGVPRRWLPPVWEPTAVVGTVRPEAASVTGLAAGTPVIAGLVDGAAASVEAGVVAHGDVCEMTGQSTVVNAAVEVAAARASTGALSVMPYPIPGHHLVFGAMVATGGILRWFRDELTEDSTGDTYAALDALAGTAPLGSGGLVMLPYFLGERSPIWDSDARGAFVGLSLSTSRADLVRAILEGTAYGLAHNLDEMAALNLRPSTLRVVGGGSRGRTWNQIKADVTGVPVEVPAESLGAPVGTALVAAAGVGLLTDLVEVARARYAVGERYEPDPARHTAYRRRYQIYRELYPSLAKVHQMLAELR</sequence>
<evidence type="ECO:0000259" key="7">
    <source>
        <dbReference type="Pfam" id="PF02782"/>
    </source>
</evidence>
<keyword evidence="3 5" id="KW-0808">Transferase</keyword>
<dbReference type="InterPro" id="IPR018483">
    <property type="entry name" value="Carb_kinase_FGGY_CS"/>
</dbReference>
<keyword evidence="2" id="KW-0859">Xylose metabolism</keyword>
<evidence type="ECO:0000256" key="1">
    <source>
        <dbReference type="ARBA" id="ARBA00009156"/>
    </source>
</evidence>
<feature type="domain" description="Carbohydrate kinase FGGY C-terminal" evidence="7">
    <location>
        <begin position="284"/>
        <end position="445"/>
    </location>
</feature>
<comment type="caution">
    <text evidence="8">The sequence shown here is derived from an EMBL/GenBank/DDBJ whole genome shotgun (WGS) entry which is preliminary data.</text>
</comment>
<protein>
    <submittedName>
        <fullName evidence="8">Xylulokinase</fullName>
    </submittedName>
</protein>
<dbReference type="PIRSF" id="PIRSF000538">
    <property type="entry name" value="GlpK"/>
    <property type="match status" value="1"/>
</dbReference>
<keyword evidence="2" id="KW-0119">Carbohydrate metabolism</keyword>
<name>A0A3D9VI44_THECX</name>
<evidence type="ECO:0000256" key="3">
    <source>
        <dbReference type="ARBA" id="ARBA00022679"/>
    </source>
</evidence>
<keyword evidence="4 5" id="KW-0418">Kinase</keyword>
<dbReference type="PROSITE" id="PS00445">
    <property type="entry name" value="FGGY_KINASES_2"/>
    <property type="match status" value="1"/>
</dbReference>
<accession>A0A3D9VI44</accession>
<dbReference type="PANTHER" id="PTHR43095">
    <property type="entry name" value="SUGAR KINASE"/>
    <property type="match status" value="1"/>
</dbReference>
<dbReference type="InterPro" id="IPR018485">
    <property type="entry name" value="FGGY_C"/>
</dbReference>
<dbReference type="GO" id="GO:0042732">
    <property type="term" value="P:D-xylose metabolic process"/>
    <property type="evidence" value="ECO:0007669"/>
    <property type="project" value="UniProtKB-KW"/>
</dbReference>